<name>A0A1R3GJA2_9ROSI</name>
<comment type="caution">
    <text evidence="1">The sequence shown here is derived from an EMBL/GenBank/DDBJ whole genome shotgun (WGS) entry which is preliminary data.</text>
</comment>
<protein>
    <submittedName>
        <fullName evidence="1">Uncharacterized protein</fullName>
    </submittedName>
</protein>
<evidence type="ECO:0000313" key="1">
    <source>
        <dbReference type="EMBL" id="OMO58137.1"/>
    </source>
</evidence>
<sequence length="82" mass="9292">MKVKVREADKDGIKANIGEVRNVGELNLLKMEIMKKGDTVVRVINATTVARLATLLETAYTSEHKEMLLPLREKTMIVKRLQ</sequence>
<dbReference type="EMBL" id="AWUE01022450">
    <property type="protein sequence ID" value="OMO58137.1"/>
    <property type="molecule type" value="Genomic_DNA"/>
</dbReference>
<accession>A0A1R3GJA2</accession>
<reference evidence="2" key="1">
    <citation type="submission" date="2013-09" db="EMBL/GenBank/DDBJ databases">
        <title>Corchorus olitorius genome sequencing.</title>
        <authorList>
            <person name="Alam M."/>
            <person name="Haque M.S."/>
            <person name="Islam M.S."/>
            <person name="Emdad E.M."/>
            <person name="Islam M.M."/>
            <person name="Ahmed B."/>
            <person name="Halim A."/>
            <person name="Hossen Q.M.M."/>
            <person name="Hossain M.Z."/>
            <person name="Ahmed R."/>
            <person name="Khan M.M."/>
            <person name="Islam R."/>
            <person name="Rashid M.M."/>
            <person name="Khan S.A."/>
            <person name="Rahman M.S."/>
            <person name="Alam M."/>
            <person name="Yahiya A.S."/>
            <person name="Khan M.S."/>
            <person name="Azam M.S."/>
            <person name="Haque T."/>
            <person name="Lashkar M.Z.H."/>
            <person name="Akhand A.I."/>
            <person name="Morshed G."/>
            <person name="Roy S."/>
            <person name="Uddin K.S."/>
            <person name="Rabeya T."/>
            <person name="Hossain A.S."/>
            <person name="Chowdhury A."/>
            <person name="Snigdha A.R."/>
            <person name="Mortoza M.S."/>
            <person name="Matin S.A."/>
            <person name="Hoque S.M.E."/>
            <person name="Islam M.K."/>
            <person name="Roy D.K."/>
            <person name="Haider R."/>
            <person name="Moosa M.M."/>
            <person name="Elias S.M."/>
            <person name="Hasan A.M."/>
            <person name="Jahan S."/>
            <person name="Shafiuddin M."/>
            <person name="Mahmood N."/>
            <person name="Shommy N.S."/>
        </authorList>
    </citation>
    <scope>NUCLEOTIDE SEQUENCE [LARGE SCALE GENOMIC DNA]</scope>
    <source>
        <strain evidence="2">cv. O-4</strain>
    </source>
</reference>
<keyword evidence="2" id="KW-1185">Reference proteome</keyword>
<evidence type="ECO:0000313" key="2">
    <source>
        <dbReference type="Proteomes" id="UP000187203"/>
    </source>
</evidence>
<organism evidence="1 2">
    <name type="scientific">Corchorus olitorius</name>
    <dbReference type="NCBI Taxonomy" id="93759"/>
    <lineage>
        <taxon>Eukaryota</taxon>
        <taxon>Viridiplantae</taxon>
        <taxon>Streptophyta</taxon>
        <taxon>Embryophyta</taxon>
        <taxon>Tracheophyta</taxon>
        <taxon>Spermatophyta</taxon>
        <taxon>Magnoliopsida</taxon>
        <taxon>eudicotyledons</taxon>
        <taxon>Gunneridae</taxon>
        <taxon>Pentapetalae</taxon>
        <taxon>rosids</taxon>
        <taxon>malvids</taxon>
        <taxon>Malvales</taxon>
        <taxon>Malvaceae</taxon>
        <taxon>Grewioideae</taxon>
        <taxon>Apeibeae</taxon>
        <taxon>Corchorus</taxon>
    </lineage>
</organism>
<dbReference type="AlphaFoldDB" id="A0A1R3GJA2"/>
<proteinExistence type="predicted"/>
<gene>
    <name evidence="1" type="ORF">COLO4_34852</name>
</gene>
<dbReference type="Proteomes" id="UP000187203">
    <property type="component" value="Unassembled WGS sequence"/>
</dbReference>